<dbReference type="EMBL" id="MH926029">
    <property type="protein sequence ID" value="QAS68956.1"/>
    <property type="molecule type" value="Viral_cRNA"/>
</dbReference>
<protein>
    <submittedName>
        <fullName evidence="2">Acc</fullName>
    </submittedName>
    <submittedName>
        <fullName evidence="1">X</fullName>
    </submittedName>
</protein>
<accession>A0A2D0YE15</accession>
<reference evidence="1" key="1">
    <citation type="journal article" date="2017" name="Virology">
        <title>Infectivity of Sf-rhabdovirus variants in insect and mammalian cell lines.</title>
        <authorList>
            <person name="Maghodia A.B."/>
            <person name="Jarvis D.L."/>
        </authorList>
    </citation>
    <scope>NUCLEOTIDE SEQUENCE</scope>
    <source>
        <strain evidence="1">Sf21</strain>
    </source>
</reference>
<name>A0A2D0YE15_9RHAB</name>
<evidence type="ECO:0000313" key="1">
    <source>
        <dbReference type="EMBL" id="ASU89576.1"/>
    </source>
</evidence>
<proteinExistence type="predicted"/>
<organism evidence="1">
    <name type="scientific">Spodoptera frugiperda rhabdovirus</name>
    <dbReference type="NCBI Taxonomy" id="1481139"/>
    <lineage>
        <taxon>Viruses</taxon>
        <taxon>Riboviria</taxon>
        <taxon>Orthornavirae</taxon>
        <taxon>Negarnaviricota</taxon>
        <taxon>Haploviricotina</taxon>
        <taxon>Monjiviricetes</taxon>
        <taxon>Mononegavirales</taxon>
        <taxon>Rhabdoviridae</taxon>
        <taxon>Deltarhabdovirinae</taxon>
        <taxon>Betapaprhavirus</taxon>
        <taxon>Betapaprhavirus frugiperda</taxon>
    </lineage>
</organism>
<evidence type="ECO:0000313" key="2">
    <source>
        <dbReference type="EMBL" id="QAS68956.1"/>
    </source>
</evidence>
<sequence length="109" mass="12629">MDLTLDTMRHIETLINSHLELEDLKSLITDTCLIHSRDLYNPFLYIICFVKPTITASDENFMIGKLKKIIIPFWDVVDVTRCKRIICTEFAPDDVILMKLTPVISYHSA</sequence>
<dbReference type="EMBL" id="MF536979">
    <property type="protein sequence ID" value="ASU89576.1"/>
    <property type="molecule type" value="Viral_cRNA"/>
</dbReference>
<reference evidence="2" key="2">
    <citation type="journal article" date="2019" name="J. Virol.">
        <title>Host range and population survey of Spodoptera frugiperda rhabdovirus.</title>
        <authorList>
            <person name="Schroeder L."/>
            <person name="Mar T.B."/>
            <person name="Haynes J.R."/>
            <person name="Wang R."/>
            <person name="Wempe L."/>
            <person name="Goodin M.M."/>
        </authorList>
    </citation>
    <scope>NUCLEOTIDE SEQUENCE</scope>
    <source>
        <strain evidence="2">Sf9</strain>
    </source>
</reference>